<evidence type="ECO:0000256" key="9">
    <source>
        <dbReference type="ARBA" id="ARBA00022777"/>
    </source>
</evidence>
<dbReference type="GO" id="GO:0003919">
    <property type="term" value="F:FMN adenylyltransferase activity"/>
    <property type="evidence" value="ECO:0007669"/>
    <property type="project" value="UniProtKB-UniRule"/>
</dbReference>
<keyword evidence="6 15" id="KW-0808">Transferase</keyword>
<dbReference type="NCBIfam" id="TIGR00083">
    <property type="entry name" value="ribF"/>
    <property type="match status" value="1"/>
</dbReference>
<evidence type="ECO:0000256" key="3">
    <source>
        <dbReference type="ARBA" id="ARBA00005201"/>
    </source>
</evidence>
<evidence type="ECO:0000313" key="17">
    <source>
        <dbReference type="EMBL" id="EEU30693.1"/>
    </source>
</evidence>
<keyword evidence="10 15" id="KW-0274">FAD</keyword>
<evidence type="ECO:0000256" key="8">
    <source>
        <dbReference type="ARBA" id="ARBA00022741"/>
    </source>
</evidence>
<name>C7XTT2_9LACO</name>
<dbReference type="PIRSF" id="PIRSF004491">
    <property type="entry name" value="FAD_Synth"/>
    <property type="match status" value="1"/>
</dbReference>
<keyword evidence="4 15" id="KW-0285">Flavoprotein</keyword>
<dbReference type="CDD" id="cd02064">
    <property type="entry name" value="FAD_synthetase_N"/>
    <property type="match status" value="1"/>
</dbReference>
<dbReference type="GO" id="GO:0005524">
    <property type="term" value="F:ATP binding"/>
    <property type="evidence" value="ECO:0007669"/>
    <property type="project" value="UniProtKB-UniRule"/>
</dbReference>
<dbReference type="SMART" id="SM00904">
    <property type="entry name" value="Flavokinase"/>
    <property type="match status" value="1"/>
</dbReference>
<keyword evidence="12" id="KW-0511">Multifunctional enzyme</keyword>
<accession>C7XTT2</accession>
<dbReference type="InterPro" id="IPR002606">
    <property type="entry name" value="Riboflavin_kinase_bac"/>
</dbReference>
<dbReference type="InterPro" id="IPR023468">
    <property type="entry name" value="Riboflavin_kinase"/>
</dbReference>
<evidence type="ECO:0000313" key="18">
    <source>
        <dbReference type="Proteomes" id="UP000003987"/>
    </source>
</evidence>
<organism evidence="17 18">
    <name type="scientific">Limosilactobacillus coleohominis 101-4-CHN</name>
    <dbReference type="NCBI Taxonomy" id="575594"/>
    <lineage>
        <taxon>Bacteria</taxon>
        <taxon>Bacillati</taxon>
        <taxon>Bacillota</taxon>
        <taxon>Bacilli</taxon>
        <taxon>Lactobacillales</taxon>
        <taxon>Lactobacillaceae</taxon>
        <taxon>Limosilactobacillus</taxon>
    </lineage>
</organism>
<dbReference type="HOGENOM" id="CLU_048437_0_2_9"/>
<dbReference type="EC" id="2.7.1.26" evidence="15"/>
<keyword evidence="18" id="KW-1185">Reference proteome</keyword>
<evidence type="ECO:0000256" key="11">
    <source>
        <dbReference type="ARBA" id="ARBA00022840"/>
    </source>
</evidence>
<comment type="pathway">
    <text evidence="2 15">Cofactor biosynthesis; FAD biosynthesis; FAD from FMN: step 1/1.</text>
</comment>
<dbReference type="InterPro" id="IPR023465">
    <property type="entry name" value="Riboflavin_kinase_dom_sf"/>
</dbReference>
<dbReference type="FunFam" id="3.40.50.620:FF:000021">
    <property type="entry name" value="Riboflavin biosynthesis protein"/>
    <property type="match status" value="1"/>
</dbReference>
<dbReference type="GO" id="GO:0006747">
    <property type="term" value="P:FAD biosynthetic process"/>
    <property type="evidence" value="ECO:0007669"/>
    <property type="project" value="UniProtKB-UniRule"/>
</dbReference>
<dbReference type="Pfam" id="PF01687">
    <property type="entry name" value="Flavokinase"/>
    <property type="match status" value="1"/>
</dbReference>
<keyword evidence="8 15" id="KW-0547">Nucleotide-binding</keyword>
<dbReference type="PANTHER" id="PTHR22749:SF6">
    <property type="entry name" value="RIBOFLAVIN KINASE"/>
    <property type="match status" value="1"/>
</dbReference>
<keyword evidence="7 15" id="KW-0548">Nucleotidyltransferase</keyword>
<dbReference type="AlphaFoldDB" id="C7XTT2"/>
<protein>
    <recommendedName>
        <fullName evidence="15">Riboflavin biosynthesis protein</fullName>
    </recommendedName>
    <domain>
        <recommendedName>
            <fullName evidence="15">Riboflavin kinase</fullName>
            <ecNumber evidence="15">2.7.1.26</ecNumber>
        </recommendedName>
        <alternativeName>
            <fullName evidence="15">Flavokinase</fullName>
        </alternativeName>
    </domain>
    <domain>
        <recommendedName>
            <fullName evidence="15">FMN adenylyltransferase</fullName>
            <ecNumber evidence="15">2.7.7.2</ecNumber>
        </recommendedName>
        <alternativeName>
            <fullName evidence="15">FAD pyrophosphorylase</fullName>
        </alternativeName>
        <alternativeName>
            <fullName evidence="15">FAD synthase</fullName>
        </alternativeName>
    </domain>
</protein>
<evidence type="ECO:0000256" key="4">
    <source>
        <dbReference type="ARBA" id="ARBA00022630"/>
    </source>
</evidence>
<keyword evidence="11 15" id="KW-0067">ATP-binding</keyword>
<comment type="function">
    <text evidence="1">Catalyzes the phosphorylation of riboflavin to FMN followed by the adenylation of FMN to FAD.</text>
</comment>
<dbReference type="GO" id="GO:0009398">
    <property type="term" value="P:FMN biosynthetic process"/>
    <property type="evidence" value="ECO:0007669"/>
    <property type="project" value="UniProtKB-UniRule"/>
</dbReference>
<evidence type="ECO:0000256" key="12">
    <source>
        <dbReference type="ARBA" id="ARBA00023268"/>
    </source>
</evidence>
<dbReference type="Proteomes" id="UP000003987">
    <property type="component" value="Unassembled WGS sequence"/>
</dbReference>
<evidence type="ECO:0000256" key="15">
    <source>
        <dbReference type="PIRNR" id="PIRNR004491"/>
    </source>
</evidence>
<dbReference type="EC" id="2.7.7.2" evidence="15"/>
<dbReference type="SUPFAM" id="SSF52374">
    <property type="entry name" value="Nucleotidylyl transferase"/>
    <property type="match status" value="1"/>
</dbReference>
<dbReference type="InterPro" id="IPR014729">
    <property type="entry name" value="Rossmann-like_a/b/a_fold"/>
</dbReference>
<dbReference type="InterPro" id="IPR015865">
    <property type="entry name" value="Riboflavin_kinase_bac/euk"/>
</dbReference>
<dbReference type="STRING" id="575594.HMPREF0501_00098"/>
<dbReference type="Gene3D" id="3.40.50.620">
    <property type="entry name" value="HUPs"/>
    <property type="match status" value="1"/>
</dbReference>
<dbReference type="FunFam" id="2.40.30.30:FF:000003">
    <property type="entry name" value="Riboflavin biosynthesis protein"/>
    <property type="match status" value="1"/>
</dbReference>
<comment type="similarity">
    <text evidence="15">Belongs to the ribF family.</text>
</comment>
<comment type="pathway">
    <text evidence="3 15">Cofactor biosynthesis; FMN biosynthesis; FMN from riboflavin (ATP route): step 1/1.</text>
</comment>
<sequence>MKEIRLKYPVDEVKTVPGPVVLAMGFFDGVHRGHQQVLATARRIAEQQNQPLAVLTYDKLPAIVFKQLEQPVRYLTSLDRKLHLLAEFGVDVAYVMDFTSMVGELAPQTFVDEVIMKLQPSTVVAGFDHTYGPKEIANMAKLPEYAQGRFAIKTVSKLTNDNDETKISSTVIRQLIDQGAVANANQLLGYRYTTSGIIVHGFARGRTIGFPTANVQWPENERIPAVGVYAVRLKVQNQWFNGMASVGYNVTFGKQTNKTIEVNIFDFHRHIYGEHVQVQWVQRLRDEVKFADVDDLVEQLKKDQVASCRILNQQPLK</sequence>
<comment type="catalytic activity">
    <reaction evidence="13 15">
        <text>riboflavin + ATP = FMN + ADP + H(+)</text>
        <dbReference type="Rhea" id="RHEA:14357"/>
        <dbReference type="ChEBI" id="CHEBI:15378"/>
        <dbReference type="ChEBI" id="CHEBI:30616"/>
        <dbReference type="ChEBI" id="CHEBI:57986"/>
        <dbReference type="ChEBI" id="CHEBI:58210"/>
        <dbReference type="ChEBI" id="CHEBI:456216"/>
        <dbReference type="EC" id="2.7.1.26"/>
    </reaction>
</comment>
<evidence type="ECO:0000256" key="10">
    <source>
        <dbReference type="ARBA" id="ARBA00022827"/>
    </source>
</evidence>
<dbReference type="PANTHER" id="PTHR22749">
    <property type="entry name" value="RIBOFLAVIN KINASE/FMN ADENYLYLTRANSFERASE"/>
    <property type="match status" value="1"/>
</dbReference>
<evidence type="ECO:0000256" key="5">
    <source>
        <dbReference type="ARBA" id="ARBA00022643"/>
    </source>
</evidence>
<dbReference type="InterPro" id="IPR015864">
    <property type="entry name" value="FAD_synthase"/>
</dbReference>
<dbReference type="OrthoDB" id="9803667at2"/>
<evidence type="ECO:0000256" key="7">
    <source>
        <dbReference type="ARBA" id="ARBA00022695"/>
    </source>
</evidence>
<comment type="catalytic activity">
    <reaction evidence="14 15">
        <text>FMN + ATP + H(+) = FAD + diphosphate</text>
        <dbReference type="Rhea" id="RHEA:17237"/>
        <dbReference type="ChEBI" id="CHEBI:15378"/>
        <dbReference type="ChEBI" id="CHEBI:30616"/>
        <dbReference type="ChEBI" id="CHEBI:33019"/>
        <dbReference type="ChEBI" id="CHEBI:57692"/>
        <dbReference type="ChEBI" id="CHEBI:58210"/>
        <dbReference type="EC" id="2.7.7.2"/>
    </reaction>
</comment>
<evidence type="ECO:0000256" key="1">
    <source>
        <dbReference type="ARBA" id="ARBA00002121"/>
    </source>
</evidence>
<gene>
    <name evidence="17" type="primary">ribF</name>
    <name evidence="17" type="ORF">HMPREF0501_00098</name>
</gene>
<keyword evidence="5 15" id="KW-0288">FMN</keyword>
<dbReference type="Pfam" id="PF06574">
    <property type="entry name" value="FAD_syn"/>
    <property type="match status" value="1"/>
</dbReference>
<dbReference type="UniPathway" id="UPA00277">
    <property type="reaction ID" value="UER00407"/>
</dbReference>
<feature type="domain" description="Riboflavin kinase" evidence="16">
    <location>
        <begin position="187"/>
        <end position="312"/>
    </location>
</feature>
<dbReference type="GO" id="GO:0008531">
    <property type="term" value="F:riboflavin kinase activity"/>
    <property type="evidence" value="ECO:0007669"/>
    <property type="project" value="UniProtKB-UniRule"/>
</dbReference>
<keyword evidence="9 15" id="KW-0418">Kinase</keyword>
<dbReference type="UniPathway" id="UPA00276">
    <property type="reaction ID" value="UER00406"/>
</dbReference>
<evidence type="ECO:0000259" key="16">
    <source>
        <dbReference type="SMART" id="SM00904"/>
    </source>
</evidence>
<dbReference type="eggNOG" id="COG0196">
    <property type="taxonomic scope" value="Bacteria"/>
</dbReference>
<evidence type="ECO:0000256" key="13">
    <source>
        <dbReference type="ARBA" id="ARBA00047880"/>
    </source>
</evidence>
<dbReference type="GO" id="GO:0009231">
    <property type="term" value="P:riboflavin biosynthetic process"/>
    <property type="evidence" value="ECO:0007669"/>
    <property type="project" value="InterPro"/>
</dbReference>
<dbReference type="Gene3D" id="2.40.30.30">
    <property type="entry name" value="Riboflavin kinase-like"/>
    <property type="match status" value="1"/>
</dbReference>
<dbReference type="EMBL" id="GG698802">
    <property type="protein sequence ID" value="EEU30693.1"/>
    <property type="molecule type" value="Genomic_DNA"/>
</dbReference>
<evidence type="ECO:0000256" key="14">
    <source>
        <dbReference type="ARBA" id="ARBA00049494"/>
    </source>
</evidence>
<evidence type="ECO:0000256" key="6">
    <source>
        <dbReference type="ARBA" id="ARBA00022679"/>
    </source>
</evidence>
<reference evidence="17 18" key="1">
    <citation type="submission" date="2009-06" db="EMBL/GenBank/DDBJ databases">
        <title>The Genome Sequence of Lactobacillus coleohominis strain 101-4-CHN.</title>
        <authorList>
            <consortium name="The Broad Institute Genome Sequencing Platform"/>
            <person name="Ward D."/>
            <person name="Young S.K."/>
            <person name="Zeng Q."/>
            <person name="Koehrsen M."/>
            <person name="Alvarado L."/>
            <person name="Berlin A."/>
            <person name="Borenstein D."/>
            <person name="Chen Z."/>
            <person name="Engels R."/>
            <person name="Freedman E."/>
            <person name="Gellesch M."/>
            <person name="Goldberg J."/>
            <person name="Griggs A."/>
            <person name="Gujja S."/>
            <person name="Heiman D."/>
            <person name="Hepburn T."/>
            <person name="Howarth C."/>
            <person name="Jen D."/>
            <person name="Larson L."/>
            <person name="Lewis B."/>
            <person name="Mehta T."/>
            <person name="Park D."/>
            <person name="Pearson M."/>
            <person name="Roberts A."/>
            <person name="Saif S."/>
            <person name="Shea T."/>
            <person name="Shenoy N."/>
            <person name="Sisk P."/>
            <person name="Stolte C."/>
            <person name="Sykes S."/>
            <person name="Walk T."/>
            <person name="White J."/>
            <person name="Yandava C."/>
            <person name="Liu Y."/>
            <person name="Xu Q."/>
            <person name="Lander E."/>
            <person name="Nusbaum C."/>
            <person name="Galagan J."/>
            <person name="Birren B."/>
        </authorList>
    </citation>
    <scope>NUCLEOTIDE SEQUENCE [LARGE SCALE GENOMIC DNA]</scope>
    <source>
        <strain evidence="17 18">101-4-CHN</strain>
    </source>
</reference>
<dbReference type="RefSeq" id="WP_006915835.1">
    <property type="nucleotide sequence ID" value="NZ_GG698802.1"/>
</dbReference>
<dbReference type="SUPFAM" id="SSF82114">
    <property type="entry name" value="Riboflavin kinase-like"/>
    <property type="match status" value="1"/>
</dbReference>
<evidence type="ECO:0000256" key="2">
    <source>
        <dbReference type="ARBA" id="ARBA00004726"/>
    </source>
</evidence>
<proteinExistence type="inferred from homology"/>